<dbReference type="AlphaFoldDB" id="A0A6G0U7K6"/>
<accession>A0A6G0U7K6</accession>
<evidence type="ECO:0000313" key="1">
    <source>
        <dbReference type="EMBL" id="KAE9544206.1"/>
    </source>
</evidence>
<feature type="non-terminal residue" evidence="1">
    <location>
        <position position="1"/>
    </location>
</feature>
<organism evidence="1 2">
    <name type="scientific">Aphis glycines</name>
    <name type="common">Soybean aphid</name>
    <dbReference type="NCBI Taxonomy" id="307491"/>
    <lineage>
        <taxon>Eukaryota</taxon>
        <taxon>Metazoa</taxon>
        <taxon>Ecdysozoa</taxon>
        <taxon>Arthropoda</taxon>
        <taxon>Hexapoda</taxon>
        <taxon>Insecta</taxon>
        <taxon>Pterygota</taxon>
        <taxon>Neoptera</taxon>
        <taxon>Paraneoptera</taxon>
        <taxon>Hemiptera</taxon>
        <taxon>Sternorrhyncha</taxon>
        <taxon>Aphidomorpha</taxon>
        <taxon>Aphidoidea</taxon>
        <taxon>Aphididae</taxon>
        <taxon>Aphidini</taxon>
        <taxon>Aphis</taxon>
        <taxon>Aphis</taxon>
    </lineage>
</organism>
<protein>
    <submittedName>
        <fullName evidence="1">Uncharacterized protein</fullName>
    </submittedName>
</protein>
<dbReference type="Proteomes" id="UP000475862">
    <property type="component" value="Unassembled WGS sequence"/>
</dbReference>
<comment type="caution">
    <text evidence="1">The sequence shown here is derived from an EMBL/GenBank/DDBJ whole genome shotgun (WGS) entry which is preliminary data.</text>
</comment>
<evidence type="ECO:0000313" key="2">
    <source>
        <dbReference type="Proteomes" id="UP000475862"/>
    </source>
</evidence>
<sequence length="211" mass="24521">HTVFPRQINLPNVTILSITDYQLKISPSSPFNIVSFVNNNYTQCYKNKLWIPKKYLTYIFGFPFLHPEEVGDVFAIDLGELKLENDKLTEFSDYLVDNYIDEDSSFPPKIWAEMTSSAQRSTNACESFHSKYNSNFSSTHPHIYKFLDVLKAMQLDTVILINSSKMETKIIRTATKNKKKFINNLIDKLNMNEISKLQYLKALANKFKPRN</sequence>
<dbReference type="OrthoDB" id="6607069at2759"/>
<dbReference type="EMBL" id="VYZN01000002">
    <property type="protein sequence ID" value="KAE9544206.1"/>
    <property type="molecule type" value="Genomic_DNA"/>
</dbReference>
<name>A0A6G0U7K6_APHGL</name>
<reference evidence="1 2" key="1">
    <citation type="submission" date="2019-08" db="EMBL/GenBank/DDBJ databases">
        <title>The genome of the soybean aphid Biotype 1, its phylome, world population structure and adaptation to the North American continent.</title>
        <authorList>
            <person name="Giordano R."/>
            <person name="Donthu R.K."/>
            <person name="Hernandez A.G."/>
            <person name="Wright C.L."/>
            <person name="Zimin A.V."/>
        </authorList>
    </citation>
    <scope>NUCLEOTIDE SEQUENCE [LARGE SCALE GENOMIC DNA]</scope>
    <source>
        <tissue evidence="1">Whole aphids</tissue>
    </source>
</reference>
<keyword evidence="2" id="KW-1185">Reference proteome</keyword>
<proteinExistence type="predicted"/>
<gene>
    <name evidence="1" type="ORF">AGLY_001385</name>
</gene>